<sequence>VPGWMKESGAMEAPGQLKEEMKAAWAKYFVRFFEDYLSHGISFWGTTIQNEPSFGGLPLYAWQKMKWNATGERTFVADHLGPALSRSEAAKHVKIIALDDNRYLLPEWADEVYSDPLSSSFISGVAIHWYFGMLAPVSVLTATHNSYPDKFILATEACAGSKPPHSGPSLGSWERAEDYAKSIIEDLNNFVVGWIDWNIALDTEVVALQSESFQWSPIIINATADEFLKQPMHYALTHFSRFLRPGSRRVQSTTVGIDRKKVMLTAFIFEGQRIVTILNTIQTEQEIAIEEEEAGTSISLKVPPKSITTVI</sequence>
<dbReference type="SUPFAM" id="SSF51445">
    <property type="entry name" value="(Trans)glycosidases"/>
    <property type="match status" value="1"/>
</dbReference>
<reference evidence="10" key="1">
    <citation type="submission" date="2022-10" db="EMBL/GenBank/DDBJ databases">
        <title>Genome assembly of Pristionchus species.</title>
        <authorList>
            <person name="Yoshida K."/>
            <person name="Sommer R.J."/>
        </authorList>
    </citation>
    <scope>NUCLEOTIDE SEQUENCE [LARGE SCALE GENOMIC DNA]</scope>
    <source>
        <strain evidence="10">RS5460</strain>
    </source>
</reference>
<protein>
    <recommendedName>
        <fullName evidence="3 6">Glucosylceramidase</fullName>
        <ecNumber evidence="3 6">3.2.1.45</ecNumber>
    </recommendedName>
</protein>
<organism evidence="9 10">
    <name type="scientific">Pristionchus mayeri</name>
    <dbReference type="NCBI Taxonomy" id="1317129"/>
    <lineage>
        <taxon>Eukaryota</taxon>
        <taxon>Metazoa</taxon>
        <taxon>Ecdysozoa</taxon>
        <taxon>Nematoda</taxon>
        <taxon>Chromadorea</taxon>
        <taxon>Rhabditida</taxon>
        <taxon>Rhabditina</taxon>
        <taxon>Diplogasteromorpha</taxon>
        <taxon>Diplogasteroidea</taxon>
        <taxon>Neodiplogasteridae</taxon>
        <taxon>Pristionchus</taxon>
    </lineage>
</organism>
<dbReference type="InterPro" id="IPR001139">
    <property type="entry name" value="Glyco_hydro_30"/>
</dbReference>
<accession>A0AAN5CYE6</accession>
<gene>
    <name evidence="9" type="ORF">PMAYCL1PPCAC_22940</name>
</gene>
<dbReference type="Pfam" id="PF17189">
    <property type="entry name" value="Glyco_hydro_30C"/>
    <property type="match status" value="1"/>
</dbReference>
<evidence type="ECO:0000259" key="8">
    <source>
        <dbReference type="Pfam" id="PF17189"/>
    </source>
</evidence>
<dbReference type="EC" id="3.2.1.45" evidence="3 6"/>
<dbReference type="PANTHER" id="PTHR11069:SF23">
    <property type="entry name" value="LYSOSOMAL ACID GLUCOSYLCERAMIDASE"/>
    <property type="match status" value="1"/>
</dbReference>
<keyword evidence="5 6" id="KW-0378">Hydrolase</keyword>
<comment type="similarity">
    <text evidence="2 6">Belongs to the glycosyl hydrolase 30 family.</text>
</comment>
<dbReference type="GO" id="GO:0006680">
    <property type="term" value="P:glucosylceramide catabolic process"/>
    <property type="evidence" value="ECO:0007669"/>
    <property type="project" value="TreeGrafter"/>
</dbReference>
<dbReference type="GO" id="GO:0016020">
    <property type="term" value="C:membrane"/>
    <property type="evidence" value="ECO:0007669"/>
    <property type="project" value="GOC"/>
</dbReference>
<dbReference type="PRINTS" id="PR00843">
    <property type="entry name" value="GLHYDRLASE30"/>
</dbReference>
<keyword evidence="6" id="KW-0443">Lipid metabolism</keyword>
<feature type="non-terminal residue" evidence="9">
    <location>
        <position position="1"/>
    </location>
</feature>
<dbReference type="Gene3D" id="3.20.20.80">
    <property type="entry name" value="Glycosidases"/>
    <property type="match status" value="1"/>
</dbReference>
<evidence type="ECO:0000256" key="3">
    <source>
        <dbReference type="ARBA" id="ARBA00012658"/>
    </source>
</evidence>
<comment type="catalytic activity">
    <reaction evidence="1">
        <text>a beta-D-glucosyl-(1&lt;-&gt;1')-N-acylsphing-4-enine + H2O = an N-acylsphing-4-enine + D-glucose</text>
        <dbReference type="Rhea" id="RHEA:13269"/>
        <dbReference type="ChEBI" id="CHEBI:4167"/>
        <dbReference type="ChEBI" id="CHEBI:15377"/>
        <dbReference type="ChEBI" id="CHEBI:22801"/>
        <dbReference type="ChEBI" id="CHEBI:52639"/>
        <dbReference type="EC" id="3.2.1.45"/>
    </reaction>
    <physiologicalReaction direction="left-to-right" evidence="1">
        <dbReference type="Rhea" id="RHEA:13270"/>
    </physiologicalReaction>
</comment>
<evidence type="ECO:0000313" key="9">
    <source>
        <dbReference type="EMBL" id="GMR52745.1"/>
    </source>
</evidence>
<dbReference type="AlphaFoldDB" id="A0AAN5CYE6"/>
<evidence type="ECO:0000259" key="7">
    <source>
        <dbReference type="Pfam" id="PF02055"/>
    </source>
</evidence>
<evidence type="ECO:0000313" key="10">
    <source>
        <dbReference type="Proteomes" id="UP001328107"/>
    </source>
</evidence>
<feature type="domain" description="Glycosyl hydrolase family 30 TIM-barrel" evidence="7">
    <location>
        <begin position="2"/>
        <end position="243"/>
    </location>
</feature>
<keyword evidence="6" id="KW-0326">Glycosidase</keyword>
<keyword evidence="6" id="KW-0746">Sphingolipid metabolism</keyword>
<proteinExistence type="inferred from homology"/>
<dbReference type="GO" id="GO:0004348">
    <property type="term" value="F:glucosylceramidase activity"/>
    <property type="evidence" value="ECO:0007669"/>
    <property type="project" value="UniProtKB-EC"/>
</dbReference>
<comment type="caution">
    <text evidence="9">The sequence shown here is derived from an EMBL/GenBank/DDBJ whole genome shotgun (WGS) entry which is preliminary data.</text>
</comment>
<evidence type="ECO:0000256" key="2">
    <source>
        <dbReference type="ARBA" id="ARBA00005382"/>
    </source>
</evidence>
<dbReference type="Pfam" id="PF02055">
    <property type="entry name" value="Glyco_hydro_30"/>
    <property type="match status" value="1"/>
</dbReference>
<evidence type="ECO:0000256" key="4">
    <source>
        <dbReference type="ARBA" id="ARBA00022729"/>
    </source>
</evidence>
<keyword evidence="4" id="KW-0732">Signal</keyword>
<dbReference type="InterPro" id="IPR033453">
    <property type="entry name" value="Glyco_hydro_30_TIM-barrel"/>
</dbReference>
<dbReference type="InterPro" id="IPR033452">
    <property type="entry name" value="GH30_C"/>
</dbReference>
<dbReference type="EMBL" id="BTRK01000005">
    <property type="protein sequence ID" value="GMR52745.1"/>
    <property type="molecule type" value="Genomic_DNA"/>
</dbReference>
<dbReference type="Proteomes" id="UP001328107">
    <property type="component" value="Unassembled WGS sequence"/>
</dbReference>
<feature type="domain" description="Glycosyl hydrolase family 30 beta sandwich" evidence="8">
    <location>
        <begin position="246"/>
        <end position="310"/>
    </location>
</feature>
<dbReference type="PANTHER" id="PTHR11069">
    <property type="entry name" value="GLUCOSYLCERAMIDASE"/>
    <property type="match status" value="1"/>
</dbReference>
<name>A0AAN5CYE6_9BILA</name>
<dbReference type="InterPro" id="IPR017853">
    <property type="entry name" value="GH"/>
</dbReference>
<evidence type="ECO:0000256" key="1">
    <source>
        <dbReference type="ARBA" id="ARBA00001013"/>
    </source>
</evidence>
<evidence type="ECO:0000256" key="5">
    <source>
        <dbReference type="ARBA" id="ARBA00022801"/>
    </source>
</evidence>
<evidence type="ECO:0000256" key="6">
    <source>
        <dbReference type="RuleBase" id="RU361188"/>
    </source>
</evidence>
<keyword evidence="10" id="KW-1185">Reference proteome</keyword>